<gene>
    <name evidence="2" type="ORF">HY912_09680</name>
</gene>
<evidence type="ECO:0000313" key="2">
    <source>
        <dbReference type="EMBL" id="MBI5249754.1"/>
    </source>
</evidence>
<dbReference type="EMBL" id="JACRDE010000261">
    <property type="protein sequence ID" value="MBI5249754.1"/>
    <property type="molecule type" value="Genomic_DNA"/>
</dbReference>
<reference evidence="2" key="1">
    <citation type="submission" date="2020-07" db="EMBL/GenBank/DDBJ databases">
        <title>Huge and variable diversity of episymbiotic CPR bacteria and DPANN archaea in groundwater ecosystems.</title>
        <authorList>
            <person name="He C.Y."/>
            <person name="Keren R."/>
            <person name="Whittaker M."/>
            <person name="Farag I.F."/>
            <person name="Doudna J."/>
            <person name="Cate J.H.D."/>
            <person name="Banfield J.F."/>
        </authorList>
    </citation>
    <scope>NUCLEOTIDE SEQUENCE</scope>
    <source>
        <strain evidence="2">NC_groundwater_1664_Pr3_B-0.1um_52_9</strain>
    </source>
</reference>
<dbReference type="AlphaFoldDB" id="A0A9D6V1F6"/>
<keyword evidence="1" id="KW-0472">Membrane</keyword>
<organism evidence="2 3">
    <name type="scientific">Desulfomonile tiedjei</name>
    <dbReference type="NCBI Taxonomy" id="2358"/>
    <lineage>
        <taxon>Bacteria</taxon>
        <taxon>Pseudomonadati</taxon>
        <taxon>Thermodesulfobacteriota</taxon>
        <taxon>Desulfomonilia</taxon>
        <taxon>Desulfomonilales</taxon>
        <taxon>Desulfomonilaceae</taxon>
        <taxon>Desulfomonile</taxon>
    </lineage>
</organism>
<dbReference type="Proteomes" id="UP000807825">
    <property type="component" value="Unassembled WGS sequence"/>
</dbReference>
<feature type="transmembrane region" description="Helical" evidence="1">
    <location>
        <begin position="84"/>
        <end position="107"/>
    </location>
</feature>
<accession>A0A9D6V1F6</accession>
<evidence type="ECO:0000256" key="1">
    <source>
        <dbReference type="SAM" id="Phobius"/>
    </source>
</evidence>
<comment type="caution">
    <text evidence="2">The sequence shown here is derived from an EMBL/GenBank/DDBJ whole genome shotgun (WGS) entry which is preliminary data.</text>
</comment>
<keyword evidence="1" id="KW-0812">Transmembrane</keyword>
<sequence>MWNNLCFGLVAIPKNDEVFVQLGGMAVMAQDEPLRQMTVNALMMTPRTALFATAALWVFALALSVAGLHLSVGRVLPVQDVLRTLSGLPLSPTVLAFPVFRACGWLFDRFAVDGPVVPIAAGFLWVGVLAGYWGSLSWLSWRAGVGRSRRAFVVLAVLLTASSPFWLLAVAWMAAF</sequence>
<feature type="transmembrane region" description="Helical" evidence="1">
    <location>
        <begin position="119"/>
        <end position="139"/>
    </location>
</feature>
<protein>
    <submittedName>
        <fullName evidence="2">Uncharacterized protein</fullName>
    </submittedName>
</protein>
<proteinExistence type="predicted"/>
<feature type="transmembrane region" description="Helical" evidence="1">
    <location>
        <begin position="151"/>
        <end position="175"/>
    </location>
</feature>
<name>A0A9D6V1F6_9BACT</name>
<evidence type="ECO:0000313" key="3">
    <source>
        <dbReference type="Proteomes" id="UP000807825"/>
    </source>
</evidence>
<feature type="transmembrane region" description="Helical" evidence="1">
    <location>
        <begin position="49"/>
        <end position="72"/>
    </location>
</feature>
<keyword evidence="1" id="KW-1133">Transmembrane helix</keyword>